<dbReference type="Pfam" id="PF07876">
    <property type="entry name" value="Dabb"/>
    <property type="match status" value="1"/>
</dbReference>
<organism evidence="2 3">
    <name type="scientific">Fusarium equiseti</name>
    <name type="common">Fusarium scirpi</name>
    <dbReference type="NCBI Taxonomy" id="61235"/>
    <lineage>
        <taxon>Eukaryota</taxon>
        <taxon>Fungi</taxon>
        <taxon>Dikarya</taxon>
        <taxon>Ascomycota</taxon>
        <taxon>Pezizomycotina</taxon>
        <taxon>Sordariomycetes</taxon>
        <taxon>Hypocreomycetidae</taxon>
        <taxon>Hypocreales</taxon>
        <taxon>Nectriaceae</taxon>
        <taxon>Fusarium</taxon>
        <taxon>Fusarium incarnatum-equiseti species complex</taxon>
    </lineage>
</organism>
<comment type="caution">
    <text evidence="2">The sequence shown here is derived from an EMBL/GenBank/DDBJ whole genome shotgun (WGS) entry which is preliminary data.</text>
</comment>
<evidence type="ECO:0000259" key="1">
    <source>
        <dbReference type="PROSITE" id="PS51502"/>
    </source>
</evidence>
<dbReference type="Proteomes" id="UP000693738">
    <property type="component" value="Unassembled WGS sequence"/>
</dbReference>
<dbReference type="InterPro" id="IPR044662">
    <property type="entry name" value="HS1/DABB1-like"/>
</dbReference>
<dbReference type="PANTHER" id="PTHR33178">
    <property type="match status" value="1"/>
</dbReference>
<evidence type="ECO:0000313" key="3">
    <source>
        <dbReference type="Proteomes" id="UP000693738"/>
    </source>
</evidence>
<dbReference type="EMBL" id="CAJSTJ010000129">
    <property type="protein sequence ID" value="CAG7559248.1"/>
    <property type="molecule type" value="Genomic_DNA"/>
</dbReference>
<reference evidence="2" key="1">
    <citation type="submission" date="2021-05" db="EMBL/GenBank/DDBJ databases">
        <authorList>
            <person name="Khan N."/>
        </authorList>
    </citation>
    <scope>NUCLEOTIDE SEQUENCE</scope>
</reference>
<name>A0A8J2IL34_FUSEQ</name>
<dbReference type="PROSITE" id="PS51502">
    <property type="entry name" value="S_R_A_B_BARREL"/>
    <property type="match status" value="1"/>
</dbReference>
<evidence type="ECO:0000313" key="2">
    <source>
        <dbReference type="EMBL" id="CAG7559248.1"/>
    </source>
</evidence>
<gene>
    <name evidence="2" type="ORF">FEQUK3_LOCUS4981</name>
</gene>
<dbReference type="PANTHER" id="PTHR33178:SF17">
    <property type="entry name" value="STRESS-RESPONSE A_B BARREL DOMAIN-CONTAINING PROTEIN"/>
    <property type="match status" value="1"/>
</dbReference>
<protein>
    <recommendedName>
        <fullName evidence="1">Stress-response A/B barrel domain-containing protein</fullName>
    </recommendedName>
</protein>
<dbReference type="SMART" id="SM00886">
    <property type="entry name" value="Dabb"/>
    <property type="match status" value="1"/>
</dbReference>
<feature type="domain" description="Stress-response A/B barrel" evidence="1">
    <location>
        <begin position="20"/>
        <end position="118"/>
    </location>
</feature>
<dbReference type="InterPro" id="IPR013097">
    <property type="entry name" value="Dabb"/>
</dbReference>
<dbReference type="AlphaFoldDB" id="A0A8J2IL34"/>
<accession>A0A8J2IL34</accession>
<proteinExistence type="predicted"/>
<sequence length="156" mass="18077">MTVVHIGTYSPSSFPSHGLTNNPVLFKFRPEVPSSHRETFTTELKTLKNLSCVKDQRLVVGGPSITDPIERSKGYQICLLSFHESPAALAEYQASSEHHRVTSQYLWPYVEDVTRFDFEVDEKDEDSFERTYLLFDMSSIFMNNGKKISQDEFWWQ</sequence>